<dbReference type="AlphaFoldDB" id="I4ECW7"/>
<proteinExistence type="predicted"/>
<dbReference type="EMBL" id="CAGS01000031">
    <property type="protein sequence ID" value="CCF82529.1"/>
    <property type="molecule type" value="Genomic_DNA"/>
</dbReference>
<reference evidence="2 3" key="1">
    <citation type="journal article" date="2012" name="ISME J.">
        <title>Nitrification expanded: discovery, physiology and genomics of a nitrite-oxidizing bacterium from the phylum Chloroflexi.</title>
        <authorList>
            <person name="Sorokin D.Y."/>
            <person name="Lucker S."/>
            <person name="Vejmelkova D."/>
            <person name="Kostrikina N.A."/>
            <person name="Kleerebezem R."/>
            <person name="Rijpstra W.I."/>
            <person name="Damste J.S."/>
            <person name="Le Paslier D."/>
            <person name="Muyzer G."/>
            <person name="Wagner M."/>
            <person name="van Loosdrecht M.C."/>
            <person name="Daims H."/>
        </authorList>
    </citation>
    <scope>NUCLEOTIDE SEQUENCE [LARGE SCALE GENOMIC DNA]</scope>
    <source>
        <strain evidence="3">none</strain>
    </source>
</reference>
<sequence>MRGCQECGSVVRWVSESPEWRTDEFGRFSICPVCDNRLYLKEGTVPTSEDLRSWIRCFLHAGTSLSRALADTRRVERRPDIEDALEVWNALVGEWNRGSVTPPADGRPGHDRTRHE</sequence>
<dbReference type="RefSeq" id="WP_008474688.1">
    <property type="nucleotide sequence ID" value="NZ_CAGS01000031.1"/>
</dbReference>
<evidence type="ECO:0000313" key="2">
    <source>
        <dbReference type="EMBL" id="CCF82529.1"/>
    </source>
</evidence>
<gene>
    <name evidence="2" type="ORF">NITHO_1260012</name>
</gene>
<feature type="region of interest" description="Disordered" evidence="1">
    <location>
        <begin position="96"/>
        <end position="116"/>
    </location>
</feature>
<protein>
    <submittedName>
        <fullName evidence="2">Uncharacterized protein</fullName>
    </submittedName>
</protein>
<comment type="caution">
    <text evidence="2">The sequence shown here is derived from an EMBL/GenBank/DDBJ whole genome shotgun (WGS) entry which is preliminary data.</text>
</comment>
<accession>I4ECW7</accession>
<evidence type="ECO:0000313" key="3">
    <source>
        <dbReference type="Proteomes" id="UP000004221"/>
    </source>
</evidence>
<evidence type="ECO:0000256" key="1">
    <source>
        <dbReference type="SAM" id="MobiDB-lite"/>
    </source>
</evidence>
<organism evidence="2 3">
    <name type="scientific">Nitrolancea hollandica Lb</name>
    <dbReference type="NCBI Taxonomy" id="1129897"/>
    <lineage>
        <taxon>Bacteria</taxon>
        <taxon>Pseudomonadati</taxon>
        <taxon>Thermomicrobiota</taxon>
        <taxon>Thermomicrobia</taxon>
        <taxon>Sphaerobacterales</taxon>
        <taxon>Sphaerobacterineae</taxon>
        <taxon>Sphaerobacteraceae</taxon>
        <taxon>Nitrolancea</taxon>
    </lineage>
</organism>
<name>I4ECW7_9BACT</name>
<feature type="compositionally biased region" description="Basic and acidic residues" evidence="1">
    <location>
        <begin position="107"/>
        <end position="116"/>
    </location>
</feature>
<keyword evidence="3" id="KW-1185">Reference proteome</keyword>
<dbReference type="Proteomes" id="UP000004221">
    <property type="component" value="Unassembled WGS sequence"/>
</dbReference>